<dbReference type="Pfam" id="PF04828">
    <property type="entry name" value="GFA"/>
    <property type="match status" value="1"/>
</dbReference>
<dbReference type="Gene3D" id="3.90.1590.10">
    <property type="entry name" value="glutathione-dependent formaldehyde- activating enzyme (gfa)"/>
    <property type="match status" value="1"/>
</dbReference>
<dbReference type="EMBL" id="NRRU01000087">
    <property type="protein sequence ID" value="MBK1714933.1"/>
    <property type="molecule type" value="Genomic_DNA"/>
</dbReference>
<evidence type="ECO:0000313" key="7">
    <source>
        <dbReference type="Proteomes" id="UP001041814"/>
    </source>
</evidence>
<keyword evidence="3" id="KW-0862">Zinc</keyword>
<dbReference type="PANTHER" id="PTHR33337">
    <property type="entry name" value="GFA DOMAIN-CONTAINING PROTEIN"/>
    <property type="match status" value="1"/>
</dbReference>
<accession>A0ABS1DZI9</accession>
<dbReference type="RefSeq" id="WP_200379671.1">
    <property type="nucleotide sequence ID" value="NZ_NRRU01000087.1"/>
</dbReference>
<comment type="similarity">
    <text evidence="1">Belongs to the Gfa family.</text>
</comment>
<dbReference type="InterPro" id="IPR011057">
    <property type="entry name" value="Mss4-like_sf"/>
</dbReference>
<reference evidence="6" key="2">
    <citation type="journal article" date="2020" name="Microorganisms">
        <title>Osmotic Adaptation and Compatible Solute Biosynthesis of Phototrophic Bacteria as Revealed from Genome Analyses.</title>
        <authorList>
            <person name="Imhoff J.F."/>
            <person name="Rahn T."/>
            <person name="Kunzel S."/>
            <person name="Keller A."/>
            <person name="Neulinger S.C."/>
        </authorList>
    </citation>
    <scope>NUCLEOTIDE SEQUENCE</scope>
    <source>
        <strain evidence="6">IM 151</strain>
    </source>
</reference>
<feature type="domain" description="CENP-V/GFA" evidence="5">
    <location>
        <begin position="4"/>
        <end position="110"/>
    </location>
</feature>
<evidence type="ECO:0000256" key="1">
    <source>
        <dbReference type="ARBA" id="ARBA00005495"/>
    </source>
</evidence>
<proteinExistence type="inferred from homology"/>
<keyword evidence="2" id="KW-0479">Metal-binding</keyword>
<reference evidence="6" key="1">
    <citation type="submission" date="2017-08" db="EMBL/GenBank/DDBJ databases">
        <authorList>
            <person name="Imhoff J.F."/>
            <person name="Rahn T."/>
            <person name="Kuenzel S."/>
            <person name="Neulinger S.C."/>
        </authorList>
    </citation>
    <scope>NUCLEOTIDE SEQUENCE</scope>
    <source>
        <strain evidence="6">IM 151</strain>
    </source>
</reference>
<dbReference type="Proteomes" id="UP001041814">
    <property type="component" value="Unassembled WGS sequence"/>
</dbReference>
<evidence type="ECO:0000256" key="4">
    <source>
        <dbReference type="ARBA" id="ARBA00023239"/>
    </source>
</evidence>
<dbReference type="PANTHER" id="PTHR33337:SF40">
    <property type="entry name" value="CENP-V_GFA DOMAIN-CONTAINING PROTEIN-RELATED"/>
    <property type="match status" value="1"/>
</dbReference>
<evidence type="ECO:0000256" key="3">
    <source>
        <dbReference type="ARBA" id="ARBA00022833"/>
    </source>
</evidence>
<comment type="caution">
    <text evidence="6">The sequence shown here is derived from an EMBL/GenBank/DDBJ whole genome shotgun (WGS) entry which is preliminary data.</text>
</comment>
<protein>
    <submittedName>
        <fullName evidence="6">Aldehyde-activating protein</fullName>
    </submittedName>
</protein>
<sequence length="124" mass="13944">MHTFDGSCRCGQARVVARGQPLRVGICHCTDCRQESGSAFTFYGVWPADRFEHSGETAEFMGRRFCSRCGSRLFALDEQEAEVKLGALAEAPTSLVPGYELWVKRREPWLRPVAGAEQFDEDRP</sequence>
<evidence type="ECO:0000313" key="6">
    <source>
        <dbReference type="EMBL" id="MBK1714933.1"/>
    </source>
</evidence>
<gene>
    <name evidence="6" type="ORF">CKO43_19410</name>
</gene>
<keyword evidence="7" id="KW-1185">Reference proteome</keyword>
<evidence type="ECO:0000256" key="2">
    <source>
        <dbReference type="ARBA" id="ARBA00022723"/>
    </source>
</evidence>
<evidence type="ECO:0000259" key="5">
    <source>
        <dbReference type="PROSITE" id="PS51891"/>
    </source>
</evidence>
<dbReference type="PROSITE" id="PS51891">
    <property type="entry name" value="CENP_V_GFA"/>
    <property type="match status" value="1"/>
</dbReference>
<name>A0ABS1DZI9_RUBGE</name>
<organism evidence="6 7">
    <name type="scientific">Rubrivivax gelatinosus</name>
    <name type="common">Rhodocyclus gelatinosus</name>
    <name type="synonym">Rhodopseudomonas gelatinosa</name>
    <dbReference type="NCBI Taxonomy" id="28068"/>
    <lineage>
        <taxon>Bacteria</taxon>
        <taxon>Pseudomonadati</taxon>
        <taxon>Pseudomonadota</taxon>
        <taxon>Betaproteobacteria</taxon>
        <taxon>Burkholderiales</taxon>
        <taxon>Sphaerotilaceae</taxon>
        <taxon>Rubrivivax</taxon>
    </lineage>
</organism>
<keyword evidence="4" id="KW-0456">Lyase</keyword>
<dbReference type="InterPro" id="IPR006913">
    <property type="entry name" value="CENP-V/GFA"/>
</dbReference>
<dbReference type="SUPFAM" id="SSF51316">
    <property type="entry name" value="Mss4-like"/>
    <property type="match status" value="1"/>
</dbReference>